<dbReference type="SMART" id="SM00065">
    <property type="entry name" value="GAF"/>
    <property type="match status" value="2"/>
</dbReference>
<reference evidence="4" key="1">
    <citation type="journal article" date="2019" name="Int. J. Syst. Evol. Microbiol.">
        <title>The Global Catalogue of Microorganisms (GCM) 10K type strain sequencing project: providing services to taxonomists for standard genome sequencing and annotation.</title>
        <authorList>
            <consortium name="The Broad Institute Genomics Platform"/>
            <consortium name="The Broad Institute Genome Sequencing Center for Infectious Disease"/>
            <person name="Wu L."/>
            <person name="Ma J."/>
        </authorList>
    </citation>
    <scope>NUCLEOTIDE SEQUENCE [LARGE SCALE GENOMIC DNA]</scope>
    <source>
        <strain evidence="4">CCM 8479</strain>
    </source>
</reference>
<dbReference type="InterPro" id="IPR029016">
    <property type="entry name" value="GAF-like_dom_sf"/>
</dbReference>
<dbReference type="Pfam" id="PF08448">
    <property type="entry name" value="PAS_4"/>
    <property type="match status" value="1"/>
</dbReference>
<dbReference type="CDD" id="cd00130">
    <property type="entry name" value="PAS"/>
    <property type="match status" value="1"/>
</dbReference>
<protein>
    <submittedName>
        <fullName evidence="3">SpoIIE family protein phosphatase</fullName>
    </submittedName>
</protein>
<dbReference type="InterPro" id="IPR036457">
    <property type="entry name" value="PPM-type-like_dom_sf"/>
</dbReference>
<dbReference type="Gene3D" id="3.30.450.40">
    <property type="match status" value="2"/>
</dbReference>
<dbReference type="InterPro" id="IPR035965">
    <property type="entry name" value="PAS-like_dom_sf"/>
</dbReference>
<name>A0ABW0DFU0_STRFI</name>
<dbReference type="Pfam" id="PF07228">
    <property type="entry name" value="SpoIIE"/>
    <property type="match status" value="1"/>
</dbReference>
<dbReference type="PROSITE" id="PS50112">
    <property type="entry name" value="PAS"/>
    <property type="match status" value="1"/>
</dbReference>
<dbReference type="InterPro" id="IPR001932">
    <property type="entry name" value="PPM-type_phosphatase-like_dom"/>
</dbReference>
<keyword evidence="4" id="KW-1185">Reference proteome</keyword>
<dbReference type="InterPro" id="IPR003018">
    <property type="entry name" value="GAF"/>
</dbReference>
<dbReference type="Gene3D" id="3.60.40.10">
    <property type="entry name" value="PPM-type phosphatase domain"/>
    <property type="match status" value="1"/>
</dbReference>
<sequence>MDTGTGREDFGRQLLDQIFGGLLREVGAHVGSVYLLDEDRQVLELEVMSGAPPEVAELWGRLRIGVPLPVTDAVRRRTLMWVGSEADMASRYPRAALVLPYPLALAAAPISTPTAVWGAVLLLWPSSRPDVLSSHERERVGAACDRLARLLELMDGAGQRMRPGSRPRSLPQPPAVPGEHVADAGAALLLDRLPGGSCALDRQGRLTYVNSQAVDLLGVPADGLLGARLWEVLPWLQDDPVSEDRYRAALISQETTSFTVLRPPGRQLAFELHPDATGISVRITHLTRTADAVPQPARAAGPSRAGTLYHLMHLAGALTEAVSVRDVVDLVADHILPAYDAQALALLVAENGRLRIVGTHGYSLADRERFDNTPLTAPTPATRALTNGTPSFFASRRQLADSFPEIAGPATNEAWAFLPLIASGRPVGCWLTSYAQPHSFGAEERAALTSLSGLIAQALDRARTYDRQNQVARGLQAALLPHTLPAVPGLEVAARYLPATHGMDIGGDFYDLIRLTDRAAAAVIGDVQGHNVTAAALMGQVRTGVHAHATAGATPDQVLTRTNRLLADLAPELFTSCLYAHLDLARHRVRLATAGHLPPLLRHPDGHTDVLRPEPGLLLGIAPHASYPTLEVPLPPGAVLALYTDGLVEVPGADLDRMLTDLARHLTRTPAKSLDHIADGMLQHARHHTGEHTDDIALLLIRPTAREASDRR</sequence>
<dbReference type="InterPro" id="IPR000014">
    <property type="entry name" value="PAS"/>
</dbReference>
<dbReference type="SUPFAM" id="SSF55781">
    <property type="entry name" value="GAF domain-like"/>
    <property type="match status" value="2"/>
</dbReference>
<keyword evidence="1" id="KW-0378">Hydrolase</keyword>
<evidence type="ECO:0000256" key="1">
    <source>
        <dbReference type="ARBA" id="ARBA00022801"/>
    </source>
</evidence>
<dbReference type="SMART" id="SM00331">
    <property type="entry name" value="PP2C_SIG"/>
    <property type="match status" value="1"/>
</dbReference>
<dbReference type="SUPFAM" id="SSF81606">
    <property type="entry name" value="PP2C-like"/>
    <property type="match status" value="1"/>
</dbReference>
<proteinExistence type="predicted"/>
<comment type="caution">
    <text evidence="3">The sequence shown here is derived from an EMBL/GenBank/DDBJ whole genome shotgun (WGS) entry which is preliminary data.</text>
</comment>
<dbReference type="InterPro" id="IPR013656">
    <property type="entry name" value="PAS_4"/>
</dbReference>
<dbReference type="PANTHER" id="PTHR43156:SF2">
    <property type="entry name" value="STAGE II SPORULATION PROTEIN E"/>
    <property type="match status" value="1"/>
</dbReference>
<accession>A0ABW0DFU0</accession>
<feature type="domain" description="PAS" evidence="2">
    <location>
        <begin position="189"/>
        <end position="226"/>
    </location>
</feature>
<dbReference type="Gene3D" id="3.30.450.20">
    <property type="entry name" value="PAS domain"/>
    <property type="match status" value="1"/>
</dbReference>
<dbReference type="InterPro" id="IPR052016">
    <property type="entry name" value="Bact_Sigma-Reg"/>
</dbReference>
<dbReference type="SUPFAM" id="SSF55785">
    <property type="entry name" value="PYP-like sensor domain (PAS domain)"/>
    <property type="match status" value="1"/>
</dbReference>
<gene>
    <name evidence="3" type="ORF">ACFPN6_28010</name>
</gene>
<dbReference type="Proteomes" id="UP001596156">
    <property type="component" value="Unassembled WGS sequence"/>
</dbReference>
<evidence type="ECO:0000313" key="4">
    <source>
        <dbReference type="Proteomes" id="UP001596156"/>
    </source>
</evidence>
<evidence type="ECO:0000313" key="3">
    <source>
        <dbReference type="EMBL" id="MFC5228347.1"/>
    </source>
</evidence>
<dbReference type="EMBL" id="JBHSKL010000039">
    <property type="protein sequence ID" value="MFC5228347.1"/>
    <property type="molecule type" value="Genomic_DNA"/>
</dbReference>
<dbReference type="SMART" id="SM00091">
    <property type="entry name" value="PAS"/>
    <property type="match status" value="1"/>
</dbReference>
<organism evidence="3 4">
    <name type="scientific">Streptomyces fimbriatus</name>
    <dbReference type="NCBI Taxonomy" id="68197"/>
    <lineage>
        <taxon>Bacteria</taxon>
        <taxon>Bacillati</taxon>
        <taxon>Actinomycetota</taxon>
        <taxon>Actinomycetes</taxon>
        <taxon>Kitasatosporales</taxon>
        <taxon>Streptomycetaceae</taxon>
        <taxon>Streptomyces</taxon>
    </lineage>
</organism>
<dbReference type="Pfam" id="PF13185">
    <property type="entry name" value="GAF_2"/>
    <property type="match status" value="1"/>
</dbReference>
<dbReference type="PANTHER" id="PTHR43156">
    <property type="entry name" value="STAGE II SPORULATION PROTEIN E-RELATED"/>
    <property type="match status" value="1"/>
</dbReference>
<dbReference type="RefSeq" id="WP_344642754.1">
    <property type="nucleotide sequence ID" value="NZ_BAAASS010000002.1"/>
</dbReference>
<evidence type="ECO:0000259" key="2">
    <source>
        <dbReference type="PROSITE" id="PS50112"/>
    </source>
</evidence>